<keyword evidence="5" id="KW-1185">Reference proteome</keyword>
<evidence type="ECO:0000256" key="1">
    <source>
        <dbReference type="ARBA" id="ARBA00022603"/>
    </source>
</evidence>
<dbReference type="PANTHER" id="PTHR11061">
    <property type="entry name" value="RNA M5U METHYLTRANSFERASE"/>
    <property type="match status" value="1"/>
</dbReference>
<dbReference type="GO" id="GO:0006396">
    <property type="term" value="P:RNA processing"/>
    <property type="evidence" value="ECO:0007669"/>
    <property type="project" value="InterPro"/>
</dbReference>
<name>A0A5J5BCU5_9ASTE</name>
<evidence type="ECO:0000313" key="4">
    <source>
        <dbReference type="EMBL" id="KAA8540316.1"/>
    </source>
</evidence>
<proteinExistence type="predicted"/>
<evidence type="ECO:0008006" key="6">
    <source>
        <dbReference type="Google" id="ProtNLM"/>
    </source>
</evidence>
<organism evidence="4 5">
    <name type="scientific">Nyssa sinensis</name>
    <dbReference type="NCBI Taxonomy" id="561372"/>
    <lineage>
        <taxon>Eukaryota</taxon>
        <taxon>Viridiplantae</taxon>
        <taxon>Streptophyta</taxon>
        <taxon>Embryophyta</taxon>
        <taxon>Tracheophyta</taxon>
        <taxon>Spermatophyta</taxon>
        <taxon>Magnoliopsida</taxon>
        <taxon>eudicotyledons</taxon>
        <taxon>Gunneridae</taxon>
        <taxon>Pentapetalae</taxon>
        <taxon>asterids</taxon>
        <taxon>Cornales</taxon>
        <taxon>Nyssaceae</taxon>
        <taxon>Nyssa</taxon>
    </lineage>
</organism>
<keyword evidence="3" id="KW-0949">S-adenosyl-L-methionine</keyword>
<dbReference type="GO" id="GO:0032259">
    <property type="term" value="P:methylation"/>
    <property type="evidence" value="ECO:0007669"/>
    <property type="project" value="UniProtKB-KW"/>
</dbReference>
<dbReference type="InterPro" id="IPR010280">
    <property type="entry name" value="U5_MeTrfase_fam"/>
</dbReference>
<keyword evidence="1" id="KW-0489">Methyltransferase</keyword>
<dbReference type="Proteomes" id="UP000325577">
    <property type="component" value="Linkage Group LG13"/>
</dbReference>
<evidence type="ECO:0000256" key="3">
    <source>
        <dbReference type="ARBA" id="ARBA00022691"/>
    </source>
</evidence>
<reference evidence="4 5" key="1">
    <citation type="submission" date="2019-09" db="EMBL/GenBank/DDBJ databases">
        <title>A chromosome-level genome assembly of the Chinese tupelo Nyssa sinensis.</title>
        <authorList>
            <person name="Yang X."/>
            <person name="Kang M."/>
            <person name="Yang Y."/>
            <person name="Xiong H."/>
            <person name="Wang M."/>
            <person name="Zhang Z."/>
            <person name="Wang Z."/>
            <person name="Wu H."/>
            <person name="Ma T."/>
            <person name="Liu J."/>
            <person name="Xi Z."/>
        </authorList>
    </citation>
    <scope>NUCLEOTIDE SEQUENCE [LARGE SCALE GENOMIC DNA]</scope>
    <source>
        <strain evidence="4">J267</strain>
        <tissue evidence="4">Leaf</tissue>
    </source>
</reference>
<dbReference type="InterPro" id="IPR012340">
    <property type="entry name" value="NA-bd_OB-fold"/>
</dbReference>
<dbReference type="SUPFAM" id="SSF53335">
    <property type="entry name" value="S-adenosyl-L-methionine-dependent methyltransferases"/>
    <property type="match status" value="1"/>
</dbReference>
<evidence type="ECO:0000313" key="5">
    <source>
        <dbReference type="Proteomes" id="UP000325577"/>
    </source>
</evidence>
<keyword evidence="2" id="KW-0808">Transferase</keyword>
<dbReference type="GO" id="GO:0008173">
    <property type="term" value="F:RNA methyltransferase activity"/>
    <property type="evidence" value="ECO:0007669"/>
    <property type="project" value="InterPro"/>
</dbReference>
<dbReference type="OrthoDB" id="10250660at2759"/>
<dbReference type="Gene3D" id="3.40.50.150">
    <property type="entry name" value="Vaccinia Virus protein VP39"/>
    <property type="match status" value="1"/>
</dbReference>
<dbReference type="InterPro" id="IPR029063">
    <property type="entry name" value="SAM-dependent_MTases_sf"/>
</dbReference>
<dbReference type="PANTHER" id="PTHR11061:SF30">
    <property type="entry name" value="TRNA (URACIL(54)-C(5))-METHYLTRANSFERASE"/>
    <property type="match status" value="1"/>
</dbReference>
<sequence>MCDRALPGERFLGRVTRKKDNYAEVSKVKTISPHWDFVDAPCEYASDCGGCKTQNMLYDAQVRAKEQQVRELVVHVGKFSDKDLEFYSIMKPIVPCDIQFHYRNKVTV</sequence>
<accession>A0A5J5BCU5</accession>
<dbReference type="EMBL" id="CM018036">
    <property type="protein sequence ID" value="KAA8540316.1"/>
    <property type="molecule type" value="Genomic_DNA"/>
</dbReference>
<evidence type="ECO:0000256" key="2">
    <source>
        <dbReference type="ARBA" id="ARBA00022679"/>
    </source>
</evidence>
<dbReference type="Gene3D" id="2.40.50.140">
    <property type="entry name" value="Nucleic acid-binding proteins"/>
    <property type="match status" value="1"/>
</dbReference>
<dbReference type="AlphaFoldDB" id="A0A5J5BCU5"/>
<protein>
    <recommendedName>
        <fullName evidence="6">TRAM domain-containing protein</fullName>
    </recommendedName>
</protein>
<gene>
    <name evidence="4" type="ORF">F0562_024121</name>
</gene>